<evidence type="ECO:0000256" key="1">
    <source>
        <dbReference type="ARBA" id="ARBA00010638"/>
    </source>
</evidence>
<evidence type="ECO:0000256" key="5">
    <source>
        <dbReference type="RuleBase" id="RU361279"/>
    </source>
</evidence>
<dbReference type="EMBL" id="FRCS01000015">
    <property type="protein sequence ID" value="SHN46414.1"/>
    <property type="molecule type" value="Genomic_DNA"/>
</dbReference>
<dbReference type="InterPro" id="IPR024185">
    <property type="entry name" value="FTHF_cligase-like_sf"/>
</dbReference>
<dbReference type="SUPFAM" id="SSF100950">
    <property type="entry name" value="NagB/RpiA/CoA transferase-like"/>
    <property type="match status" value="1"/>
</dbReference>
<comment type="similarity">
    <text evidence="1 5">Belongs to the 5-formyltetrahydrofolate cyclo-ligase family.</text>
</comment>
<dbReference type="Pfam" id="PF01812">
    <property type="entry name" value="5-FTHF_cyc-lig"/>
    <property type="match status" value="1"/>
</dbReference>
<dbReference type="PIRSF" id="PIRSF006806">
    <property type="entry name" value="FTHF_cligase"/>
    <property type="match status" value="1"/>
</dbReference>
<feature type="binding site" evidence="4">
    <location>
        <position position="68"/>
    </location>
    <ligand>
        <name>substrate</name>
    </ligand>
</feature>
<keyword evidence="5" id="KW-0460">Magnesium</keyword>
<reference evidence="6 7" key="1">
    <citation type="submission" date="2016-11" db="EMBL/GenBank/DDBJ databases">
        <authorList>
            <person name="Jaros S."/>
            <person name="Januszkiewicz K."/>
            <person name="Wedrychowicz H."/>
        </authorList>
    </citation>
    <scope>NUCLEOTIDE SEQUENCE [LARGE SCALE GENOMIC DNA]</scope>
    <source>
        <strain evidence="6 7">DSM 46144</strain>
    </source>
</reference>
<feature type="binding site" evidence="4">
    <location>
        <position position="73"/>
    </location>
    <ligand>
        <name>substrate</name>
    </ligand>
</feature>
<gene>
    <name evidence="6" type="ORF">SAMN05443668_115102</name>
</gene>
<feature type="binding site" evidence="4">
    <location>
        <begin position="18"/>
        <end position="22"/>
    </location>
    <ligand>
        <name>ATP</name>
        <dbReference type="ChEBI" id="CHEBI:30616"/>
    </ligand>
</feature>
<accession>A0A1M7RJG8</accession>
<dbReference type="RefSeq" id="WP_073263377.1">
    <property type="nucleotide sequence ID" value="NZ_FRCS01000015.1"/>
</dbReference>
<dbReference type="EC" id="6.3.3.2" evidence="5"/>
<keyword evidence="5" id="KW-0479">Metal-binding</keyword>
<evidence type="ECO:0000313" key="6">
    <source>
        <dbReference type="EMBL" id="SHN46414.1"/>
    </source>
</evidence>
<dbReference type="Gene3D" id="3.40.50.10420">
    <property type="entry name" value="NagB/RpiA/CoA transferase-like"/>
    <property type="match status" value="1"/>
</dbReference>
<dbReference type="InterPro" id="IPR002698">
    <property type="entry name" value="FTHF_cligase"/>
</dbReference>
<dbReference type="Proteomes" id="UP000184440">
    <property type="component" value="Unassembled WGS sequence"/>
</dbReference>
<evidence type="ECO:0000256" key="4">
    <source>
        <dbReference type="PIRSR" id="PIRSR006806-1"/>
    </source>
</evidence>
<protein>
    <recommendedName>
        <fullName evidence="5">5-formyltetrahydrofolate cyclo-ligase</fullName>
        <ecNumber evidence="5">6.3.3.2</ecNumber>
    </recommendedName>
</protein>
<evidence type="ECO:0000256" key="2">
    <source>
        <dbReference type="ARBA" id="ARBA00022741"/>
    </source>
</evidence>
<name>A0A1M7RJG8_9ACTN</name>
<evidence type="ECO:0000256" key="3">
    <source>
        <dbReference type="ARBA" id="ARBA00022840"/>
    </source>
</evidence>
<keyword evidence="7" id="KW-1185">Reference proteome</keyword>
<comment type="catalytic activity">
    <reaction evidence="5">
        <text>(6S)-5-formyl-5,6,7,8-tetrahydrofolate + ATP = (6R)-5,10-methenyltetrahydrofolate + ADP + phosphate</text>
        <dbReference type="Rhea" id="RHEA:10488"/>
        <dbReference type="ChEBI" id="CHEBI:30616"/>
        <dbReference type="ChEBI" id="CHEBI:43474"/>
        <dbReference type="ChEBI" id="CHEBI:57455"/>
        <dbReference type="ChEBI" id="CHEBI:57457"/>
        <dbReference type="ChEBI" id="CHEBI:456216"/>
        <dbReference type="EC" id="6.3.3.2"/>
    </reaction>
</comment>
<sequence>MSATYASASPDGPVRSAKASLRAARRSARAARFGSLSPAEVAVESRRLVAHLLAGLNERGVWSVAAYLPVGSEPGVVPGPPTLSGAPRVGLPDALREAGIGVLLPLMRPDRDLDWAPYEGRESLVRGPHDLWEPDPASTLGVDAVRSADVVVVPALAVGRDGSRLGRGAGCYDRALARVAPATPLVALVYDDELLDAVPTEPHDRPVTDVVTPTGGWLPLSSRGHHL</sequence>
<dbReference type="GO" id="GO:0009396">
    <property type="term" value="P:folic acid-containing compound biosynthetic process"/>
    <property type="evidence" value="ECO:0007669"/>
    <property type="project" value="TreeGrafter"/>
</dbReference>
<dbReference type="PANTHER" id="PTHR23407:SF1">
    <property type="entry name" value="5-FORMYLTETRAHYDROFOLATE CYCLO-LIGASE"/>
    <property type="match status" value="1"/>
</dbReference>
<keyword evidence="2 4" id="KW-0547">Nucleotide-binding</keyword>
<dbReference type="GO" id="GO:0035999">
    <property type="term" value="P:tetrahydrofolate interconversion"/>
    <property type="evidence" value="ECO:0007669"/>
    <property type="project" value="TreeGrafter"/>
</dbReference>
<dbReference type="NCBIfam" id="TIGR02727">
    <property type="entry name" value="MTHFS_bact"/>
    <property type="match status" value="1"/>
</dbReference>
<keyword evidence="6" id="KW-0436">Ligase</keyword>
<dbReference type="InterPro" id="IPR037171">
    <property type="entry name" value="NagB/RpiA_transferase-like"/>
</dbReference>
<dbReference type="STRING" id="134849.SAMN05443668_115102"/>
<dbReference type="PANTHER" id="PTHR23407">
    <property type="entry name" value="ATPASE INHIBITOR/5-FORMYLTETRAHYDROFOLATE CYCLO-LIGASE"/>
    <property type="match status" value="1"/>
</dbReference>
<organism evidence="6 7">
    <name type="scientific">Cryptosporangium aurantiacum</name>
    <dbReference type="NCBI Taxonomy" id="134849"/>
    <lineage>
        <taxon>Bacteria</taxon>
        <taxon>Bacillati</taxon>
        <taxon>Actinomycetota</taxon>
        <taxon>Actinomycetes</taxon>
        <taxon>Cryptosporangiales</taxon>
        <taxon>Cryptosporangiaceae</taxon>
        <taxon>Cryptosporangium</taxon>
    </lineage>
</organism>
<dbReference type="OrthoDB" id="3242798at2"/>
<evidence type="ECO:0000313" key="7">
    <source>
        <dbReference type="Proteomes" id="UP000184440"/>
    </source>
</evidence>
<dbReference type="GO" id="GO:0046872">
    <property type="term" value="F:metal ion binding"/>
    <property type="evidence" value="ECO:0007669"/>
    <property type="project" value="UniProtKB-KW"/>
</dbReference>
<dbReference type="GO" id="GO:0005524">
    <property type="term" value="F:ATP binding"/>
    <property type="evidence" value="ECO:0007669"/>
    <property type="project" value="UniProtKB-KW"/>
</dbReference>
<dbReference type="AlphaFoldDB" id="A0A1M7RJG8"/>
<dbReference type="GO" id="GO:0030272">
    <property type="term" value="F:5-formyltetrahydrofolate cyclo-ligase activity"/>
    <property type="evidence" value="ECO:0007669"/>
    <property type="project" value="UniProtKB-EC"/>
</dbReference>
<keyword evidence="3 4" id="KW-0067">ATP-binding</keyword>
<comment type="cofactor">
    <cofactor evidence="5">
        <name>Mg(2+)</name>
        <dbReference type="ChEBI" id="CHEBI:18420"/>
    </cofactor>
</comment>
<feature type="binding site" evidence="4">
    <location>
        <begin position="164"/>
        <end position="172"/>
    </location>
    <ligand>
        <name>ATP</name>
        <dbReference type="ChEBI" id="CHEBI:30616"/>
    </ligand>
</feature>
<proteinExistence type="inferred from homology"/>